<keyword evidence="2" id="KW-0812">Transmembrane</keyword>
<organism evidence="3 4">
    <name type="scientific">Lithospermum erythrorhizon</name>
    <name type="common">Purple gromwell</name>
    <name type="synonym">Lithospermum officinale var. erythrorhizon</name>
    <dbReference type="NCBI Taxonomy" id="34254"/>
    <lineage>
        <taxon>Eukaryota</taxon>
        <taxon>Viridiplantae</taxon>
        <taxon>Streptophyta</taxon>
        <taxon>Embryophyta</taxon>
        <taxon>Tracheophyta</taxon>
        <taxon>Spermatophyta</taxon>
        <taxon>Magnoliopsida</taxon>
        <taxon>eudicotyledons</taxon>
        <taxon>Gunneridae</taxon>
        <taxon>Pentapetalae</taxon>
        <taxon>asterids</taxon>
        <taxon>lamiids</taxon>
        <taxon>Boraginales</taxon>
        <taxon>Boraginaceae</taxon>
        <taxon>Boraginoideae</taxon>
        <taxon>Lithospermeae</taxon>
        <taxon>Lithospermum</taxon>
    </lineage>
</organism>
<evidence type="ECO:0000313" key="3">
    <source>
        <dbReference type="EMBL" id="GAA0171581.1"/>
    </source>
</evidence>
<evidence type="ECO:0008006" key="5">
    <source>
        <dbReference type="Google" id="ProtNLM"/>
    </source>
</evidence>
<keyword evidence="2" id="KW-1133">Transmembrane helix</keyword>
<proteinExistence type="predicted"/>
<feature type="transmembrane region" description="Helical" evidence="2">
    <location>
        <begin position="67"/>
        <end position="85"/>
    </location>
</feature>
<protein>
    <recommendedName>
        <fullName evidence="5">Transmembrane protein</fullName>
    </recommendedName>
</protein>
<accession>A0AAV3R7D8</accession>
<sequence length="110" mass="11162">MGGSPGNVKGDGIKAPTPPGQHPMKAATATATPAMGEQTTGKSRQARMSPAGETASKVLPQTKKPPYGPVAMMVGGLAVVGLIAYSKISPTNKMDETTSIHKAGKTNSNM</sequence>
<gene>
    <name evidence="3" type="ORF">LIER_25576</name>
</gene>
<keyword evidence="2" id="KW-0472">Membrane</keyword>
<dbReference type="EMBL" id="BAABME010007735">
    <property type="protein sequence ID" value="GAA0171581.1"/>
    <property type="molecule type" value="Genomic_DNA"/>
</dbReference>
<name>A0AAV3R7D8_LITER</name>
<evidence type="ECO:0000256" key="1">
    <source>
        <dbReference type="SAM" id="MobiDB-lite"/>
    </source>
</evidence>
<keyword evidence="4" id="KW-1185">Reference proteome</keyword>
<dbReference type="Proteomes" id="UP001454036">
    <property type="component" value="Unassembled WGS sequence"/>
</dbReference>
<evidence type="ECO:0000313" key="4">
    <source>
        <dbReference type="Proteomes" id="UP001454036"/>
    </source>
</evidence>
<dbReference type="AlphaFoldDB" id="A0AAV3R7D8"/>
<evidence type="ECO:0000256" key="2">
    <source>
        <dbReference type="SAM" id="Phobius"/>
    </source>
</evidence>
<reference evidence="3 4" key="1">
    <citation type="submission" date="2024-01" db="EMBL/GenBank/DDBJ databases">
        <title>The complete chloroplast genome sequence of Lithospermum erythrorhizon: insights into the phylogenetic relationship among Boraginaceae species and the maternal lineages of purple gromwells.</title>
        <authorList>
            <person name="Okada T."/>
            <person name="Watanabe K."/>
        </authorList>
    </citation>
    <scope>NUCLEOTIDE SEQUENCE [LARGE SCALE GENOMIC DNA]</scope>
</reference>
<comment type="caution">
    <text evidence="3">The sequence shown here is derived from an EMBL/GenBank/DDBJ whole genome shotgun (WGS) entry which is preliminary data.</text>
</comment>
<feature type="region of interest" description="Disordered" evidence="1">
    <location>
        <begin position="1"/>
        <end position="68"/>
    </location>
</feature>